<dbReference type="GO" id="GO:0050136">
    <property type="term" value="F:NADH dehydrogenase (quinone) (non-electrogenic) activity"/>
    <property type="evidence" value="ECO:0007669"/>
    <property type="project" value="UniProtKB-UniRule"/>
</dbReference>
<organism evidence="7 8">
    <name type="scientific">Sorangium cellulosum</name>
    <name type="common">Polyangium cellulosum</name>
    <dbReference type="NCBI Taxonomy" id="56"/>
    <lineage>
        <taxon>Bacteria</taxon>
        <taxon>Pseudomonadati</taxon>
        <taxon>Myxococcota</taxon>
        <taxon>Polyangia</taxon>
        <taxon>Polyangiales</taxon>
        <taxon>Polyangiaceae</taxon>
        <taxon>Sorangium</taxon>
    </lineage>
</organism>
<dbReference type="EMBL" id="CP012673">
    <property type="protein sequence ID" value="AUX48977.1"/>
    <property type="molecule type" value="Genomic_DNA"/>
</dbReference>
<evidence type="ECO:0000256" key="5">
    <source>
        <dbReference type="RuleBase" id="RU003582"/>
    </source>
</evidence>
<dbReference type="InterPro" id="IPR001268">
    <property type="entry name" value="NADH_UbQ_OxRdtase_30kDa_su"/>
</dbReference>
<proteinExistence type="inferred from homology"/>
<keyword evidence="3 5" id="KW-0874">Quinone</keyword>
<evidence type="ECO:0000313" key="7">
    <source>
        <dbReference type="EMBL" id="AUX48977.1"/>
    </source>
</evidence>
<sequence length="182" mass="21112">MTPEEIFQALQAKLGGEAVFDFHPVSTKDRDAWFQVAPARIEEVCQHLREAPELDFDYLECITGVDYPDLKKIAVVYHIYSYTKTRRVVLKALLDRESPALPTLVNVWSAANWQERECFDLLGVRFEGHPDLRRLLLPEDWEGHPLRKDWQEKAEYHGIPTQRPNPVELFSIKLPKKDAEAS</sequence>
<evidence type="ECO:0000259" key="6">
    <source>
        <dbReference type="Pfam" id="PF00329"/>
    </source>
</evidence>
<dbReference type="HAMAP" id="MF_01357">
    <property type="entry name" value="NDH1_NuoC"/>
    <property type="match status" value="1"/>
</dbReference>
<dbReference type="PANTHER" id="PTHR10884">
    <property type="entry name" value="NADH DEHYDROGENASE UBIQUINONE IRON-SULFUR PROTEIN 3"/>
    <property type="match status" value="1"/>
</dbReference>
<keyword evidence="3 4" id="KW-0520">NAD</keyword>
<comment type="catalytic activity">
    <reaction evidence="3 5">
        <text>a quinone + NADH + 5 H(+)(in) = a quinol + NAD(+) + 4 H(+)(out)</text>
        <dbReference type="Rhea" id="RHEA:57888"/>
        <dbReference type="ChEBI" id="CHEBI:15378"/>
        <dbReference type="ChEBI" id="CHEBI:24646"/>
        <dbReference type="ChEBI" id="CHEBI:57540"/>
        <dbReference type="ChEBI" id="CHEBI:57945"/>
        <dbReference type="ChEBI" id="CHEBI:132124"/>
    </reaction>
</comment>
<evidence type="ECO:0000256" key="1">
    <source>
        <dbReference type="ARBA" id="ARBA00007569"/>
    </source>
</evidence>
<dbReference type="NCBIfam" id="TIGR01961">
    <property type="entry name" value="NuoC_fam"/>
    <property type="match status" value="1"/>
</dbReference>
<dbReference type="GO" id="GO:0005886">
    <property type="term" value="C:plasma membrane"/>
    <property type="evidence" value="ECO:0007669"/>
    <property type="project" value="UniProtKB-SubCell"/>
</dbReference>
<comment type="function">
    <text evidence="3">NDH-1 shuttles electrons from NADH, via FMN and iron-sulfur (Fe-S) centers, to quinones in the respiratory chain. The immediate electron acceptor for the enzyme in this species is believed to be ubiquinone. Couples the redox reaction to proton translocation (for every two electrons transferred, four hydrogen ions are translocated across the cytoplasmic membrane), and thus conserves the redox energy in a proton gradient.</text>
</comment>
<dbReference type="SUPFAM" id="SSF143243">
    <property type="entry name" value="Nqo5-like"/>
    <property type="match status" value="1"/>
</dbReference>
<keyword evidence="3" id="KW-1003">Cell membrane</keyword>
<comment type="similarity">
    <text evidence="1 3 4">Belongs to the complex I 30 kDa subunit family.</text>
</comment>
<evidence type="ECO:0000256" key="3">
    <source>
        <dbReference type="HAMAP-Rule" id="MF_01357"/>
    </source>
</evidence>
<keyword evidence="2 3" id="KW-0813">Transport</keyword>
<protein>
    <recommendedName>
        <fullName evidence="3">NADH-quinone oxidoreductase subunit C</fullName>
        <ecNumber evidence="3">7.1.1.-</ecNumber>
    </recommendedName>
    <alternativeName>
        <fullName evidence="3">NADH dehydrogenase I subunit C</fullName>
    </alternativeName>
    <alternativeName>
        <fullName evidence="3">NDH-1 subunit C</fullName>
    </alternativeName>
</protein>
<evidence type="ECO:0000256" key="4">
    <source>
        <dbReference type="RuleBase" id="RU003456"/>
    </source>
</evidence>
<accession>A0A2L0FBU4</accession>
<dbReference type="InterPro" id="IPR020396">
    <property type="entry name" value="NADH_UbQ_OxRdtase_CS"/>
</dbReference>
<dbReference type="PANTHER" id="PTHR10884:SF14">
    <property type="entry name" value="NADH DEHYDROGENASE [UBIQUINONE] IRON-SULFUR PROTEIN 3, MITOCHONDRIAL"/>
    <property type="match status" value="1"/>
</dbReference>
<dbReference type="RefSeq" id="WP_104986756.1">
    <property type="nucleotide sequence ID" value="NZ_CP012673.1"/>
</dbReference>
<dbReference type="Proteomes" id="UP000238348">
    <property type="component" value="Chromosome"/>
</dbReference>
<dbReference type="Pfam" id="PF00329">
    <property type="entry name" value="Complex1_30kDa"/>
    <property type="match status" value="1"/>
</dbReference>
<name>A0A2L0FBU4_SORCE</name>
<dbReference type="InterPro" id="IPR010218">
    <property type="entry name" value="NADH_DH_suC"/>
</dbReference>
<dbReference type="GO" id="GO:0048038">
    <property type="term" value="F:quinone binding"/>
    <property type="evidence" value="ECO:0007669"/>
    <property type="project" value="UniProtKB-KW"/>
</dbReference>
<gene>
    <name evidence="3 7" type="primary">nuoC</name>
    <name evidence="7" type="ORF">SOCE26_105220</name>
</gene>
<dbReference type="EC" id="7.1.1.-" evidence="3"/>
<evidence type="ECO:0000313" key="8">
    <source>
        <dbReference type="Proteomes" id="UP000238348"/>
    </source>
</evidence>
<dbReference type="AlphaFoldDB" id="A0A2L0FBU4"/>
<dbReference type="OrthoDB" id="9803286at2"/>
<dbReference type="InterPro" id="IPR037232">
    <property type="entry name" value="NADH_quin_OxRdtase_su_C/D-like"/>
</dbReference>
<comment type="subunit">
    <text evidence="3">NDH-1 is composed of 14 different subunits. Subunits NuoB, C, D, E, F, and G constitute the peripheral sector of the complex.</text>
</comment>
<keyword evidence="3 4" id="KW-1278">Translocase</keyword>
<dbReference type="Gene3D" id="3.30.460.80">
    <property type="entry name" value="NADH:ubiquinone oxidoreductase, 30kDa subunit"/>
    <property type="match status" value="1"/>
</dbReference>
<dbReference type="PROSITE" id="PS00542">
    <property type="entry name" value="COMPLEX1_30K"/>
    <property type="match status" value="1"/>
</dbReference>
<evidence type="ECO:0000256" key="2">
    <source>
        <dbReference type="ARBA" id="ARBA00022448"/>
    </source>
</evidence>
<keyword evidence="3" id="KW-0472">Membrane</keyword>
<feature type="domain" description="NADH:ubiquinone oxidoreductase 30kDa subunit" evidence="6">
    <location>
        <begin position="35"/>
        <end position="153"/>
    </location>
</feature>
<keyword evidence="3" id="KW-0830">Ubiquinone</keyword>
<comment type="subcellular location">
    <subcellularLocation>
        <location evidence="3">Cell membrane</location>
        <topology evidence="3">Peripheral membrane protein</topology>
        <orientation evidence="3">Cytoplasmic side</orientation>
    </subcellularLocation>
</comment>
<reference evidence="7 8" key="1">
    <citation type="submission" date="2015-09" db="EMBL/GenBank/DDBJ databases">
        <title>Sorangium comparison.</title>
        <authorList>
            <person name="Zaburannyi N."/>
            <person name="Bunk B."/>
            <person name="Overmann J."/>
            <person name="Mueller R."/>
        </authorList>
    </citation>
    <scope>NUCLEOTIDE SEQUENCE [LARGE SCALE GENOMIC DNA]</scope>
    <source>
        <strain evidence="7 8">So ce26</strain>
    </source>
</reference>
<dbReference type="GO" id="GO:0008137">
    <property type="term" value="F:NADH dehydrogenase (ubiquinone) activity"/>
    <property type="evidence" value="ECO:0007669"/>
    <property type="project" value="InterPro"/>
</dbReference>